<comment type="caution">
    <text evidence="8">The sequence shown here is derived from an EMBL/GenBank/DDBJ whole genome shotgun (WGS) entry which is preliminary data.</text>
</comment>
<dbReference type="Gene3D" id="1.10.510.10">
    <property type="entry name" value="Transferase(Phosphotransferase) domain 1"/>
    <property type="match status" value="1"/>
</dbReference>
<reference evidence="8 9" key="2">
    <citation type="submission" date="2016-12" db="EMBL/GenBank/DDBJ databases">
        <title>Draft Genome Sequence of Cystobacter ferrugineus Strain Cbfe23.</title>
        <authorList>
            <person name="Akbar S."/>
            <person name="Dowd S.E."/>
            <person name="Stevens D.C."/>
        </authorList>
    </citation>
    <scope>NUCLEOTIDE SEQUENCE [LARGE SCALE GENOMIC DNA]</scope>
    <source>
        <strain evidence="8 9">Cbfe23</strain>
    </source>
</reference>
<dbReference type="InterPro" id="IPR011009">
    <property type="entry name" value="Kinase-like_dom_sf"/>
</dbReference>
<feature type="domain" description="Protein kinase" evidence="7">
    <location>
        <begin position="16"/>
        <end position="291"/>
    </location>
</feature>
<dbReference type="Proteomes" id="UP000182229">
    <property type="component" value="Unassembled WGS sequence"/>
</dbReference>
<keyword evidence="6" id="KW-1133">Transmembrane helix</keyword>
<dbReference type="CDD" id="cd14014">
    <property type="entry name" value="STKc_PknB_like"/>
    <property type="match status" value="1"/>
</dbReference>
<dbReference type="GO" id="GO:0005524">
    <property type="term" value="F:ATP binding"/>
    <property type="evidence" value="ECO:0007669"/>
    <property type="project" value="UniProtKB-KW"/>
</dbReference>
<dbReference type="PROSITE" id="PS50011">
    <property type="entry name" value="PROTEIN_KINASE_DOM"/>
    <property type="match status" value="1"/>
</dbReference>
<evidence type="ECO:0000259" key="7">
    <source>
        <dbReference type="PROSITE" id="PS50011"/>
    </source>
</evidence>
<dbReference type="STRING" id="83449.BON30_37945"/>
<feature type="transmembrane region" description="Helical" evidence="6">
    <location>
        <begin position="572"/>
        <end position="594"/>
    </location>
</feature>
<feature type="region of interest" description="Disordered" evidence="5">
    <location>
        <begin position="389"/>
        <end position="562"/>
    </location>
</feature>
<accession>A0A1L9AZA5</accession>
<keyword evidence="9" id="KW-1185">Reference proteome</keyword>
<feature type="compositionally biased region" description="Low complexity" evidence="5">
    <location>
        <begin position="541"/>
        <end position="559"/>
    </location>
</feature>
<dbReference type="InterPro" id="IPR008266">
    <property type="entry name" value="Tyr_kinase_AS"/>
</dbReference>
<dbReference type="PROSITE" id="PS00109">
    <property type="entry name" value="PROTEIN_KINASE_TYR"/>
    <property type="match status" value="1"/>
</dbReference>
<dbReference type="Pfam" id="PF08308">
    <property type="entry name" value="PEGA"/>
    <property type="match status" value="1"/>
</dbReference>
<evidence type="ECO:0000256" key="5">
    <source>
        <dbReference type="SAM" id="MobiDB-lite"/>
    </source>
</evidence>
<dbReference type="OrthoDB" id="9801841at2"/>
<dbReference type="GO" id="GO:0004674">
    <property type="term" value="F:protein serine/threonine kinase activity"/>
    <property type="evidence" value="ECO:0007669"/>
    <property type="project" value="TreeGrafter"/>
</dbReference>
<organism evidence="8 9">
    <name type="scientific">Cystobacter ferrugineus</name>
    <dbReference type="NCBI Taxonomy" id="83449"/>
    <lineage>
        <taxon>Bacteria</taxon>
        <taxon>Pseudomonadati</taxon>
        <taxon>Myxococcota</taxon>
        <taxon>Myxococcia</taxon>
        <taxon>Myxococcales</taxon>
        <taxon>Cystobacterineae</taxon>
        <taxon>Archangiaceae</taxon>
        <taxon>Cystobacter</taxon>
    </lineage>
</organism>
<dbReference type="SUPFAM" id="SSF56112">
    <property type="entry name" value="Protein kinase-like (PK-like)"/>
    <property type="match status" value="1"/>
</dbReference>
<evidence type="ECO:0000313" key="9">
    <source>
        <dbReference type="Proteomes" id="UP000182229"/>
    </source>
</evidence>
<feature type="region of interest" description="Disordered" evidence="5">
    <location>
        <begin position="326"/>
        <end position="375"/>
    </location>
</feature>
<dbReference type="RefSeq" id="WP_071903432.1">
    <property type="nucleotide sequence ID" value="NZ_MPIN01000014.1"/>
</dbReference>
<evidence type="ECO:0000256" key="2">
    <source>
        <dbReference type="ARBA" id="ARBA00022741"/>
    </source>
</evidence>
<feature type="compositionally biased region" description="Pro residues" evidence="5">
    <location>
        <begin position="513"/>
        <end position="522"/>
    </location>
</feature>
<keyword evidence="2" id="KW-0547">Nucleotide-binding</keyword>
<dbReference type="PANTHER" id="PTHR43289:SF6">
    <property type="entry name" value="SERINE_THREONINE-PROTEIN KINASE NEKL-3"/>
    <property type="match status" value="1"/>
</dbReference>
<dbReference type="EMBL" id="MPIN01000014">
    <property type="protein sequence ID" value="OJH35334.1"/>
    <property type="molecule type" value="Genomic_DNA"/>
</dbReference>
<sequence length="821" mass="88286">MTTTQPKRQPIPFGKYLLLDRINIGGMAEVWRGKMFGAGGFERLVAIKRILPNIAEDDEFISMFIDEAKISVQLNHANIAKIEELGQIANNFFIAMEYIPGKDMRAIFDRCRKKSEPAPVPLVAYVVSKMCEGLDYAHRKKDGMGRDMNIVHRDISPQNILISFEGEVKVIDFGIAKAAGKATKTQAGILKGKFGYMSPEQIRGLPLDRRSDIFAIGVCLYEMLTGERLFVGDSDFSVLEKVRKAEVVPPSAYNRRIPESLEKIVLKALARDVDERYQYANELGDDLQRFLITSESIFSRKDLMQYMKSTFAEDVEREKQRLQEYAEISPPESMLSAIEGSSSPAPSAPVQASLPPVPQAAPPSGGPHSGAVRRSPTLASMPKLTAAPAAVPFNPREESGATQVVSPDSEDDDEPNTQPGLVGPGRTVTPVEVPRAPVITEQPLQRPSLPRLTASIPPPARSAPSLAPSAAESTTVARQARNTMDGLPRVSRTDEPAVPPRASLAAMPAVTSRPPPPVAQPPPEDRTDELLLTAPPGDSVPTAPARPAAVPKPSPAAAARNVDKAAPPANRLPLVAILASVGLVVLLVVGYLVLRPAPTGYLMMELPAGVQGKARVSFNGKDLEVPKQGPVFHQVPAGPAVLMVSAEGYRPFTRSVEIAEGTAATTVSAELEREARTAQMLVVTQPADAELKVDGKVVRPKGSSSIYVGEAPADTDVVVEASAPGFKTARQNVRLGADGKPTQVQLRLEPDTFEVDVQSSPSGATIVAGGKELGQTPALVRLPSGVTQVSLKLRCYDDVDVRVAPKSNRVNERLKKQRGCR</sequence>
<keyword evidence="6" id="KW-0812">Transmembrane</keyword>
<keyword evidence="6" id="KW-0472">Membrane</keyword>
<name>A0A1L9AZA5_9BACT</name>
<evidence type="ECO:0000256" key="6">
    <source>
        <dbReference type="SAM" id="Phobius"/>
    </source>
</evidence>
<keyword evidence="4" id="KW-0067">ATP-binding</keyword>
<evidence type="ECO:0000256" key="4">
    <source>
        <dbReference type="ARBA" id="ARBA00022840"/>
    </source>
</evidence>
<reference evidence="9" key="1">
    <citation type="submission" date="2016-11" db="EMBL/GenBank/DDBJ databases">
        <authorList>
            <person name="Shukria A."/>
            <person name="Stevens D.C."/>
        </authorList>
    </citation>
    <scope>NUCLEOTIDE SEQUENCE [LARGE SCALE GENOMIC DNA]</scope>
    <source>
        <strain evidence="9">Cbfe23</strain>
    </source>
</reference>
<evidence type="ECO:0000256" key="3">
    <source>
        <dbReference type="ARBA" id="ARBA00022777"/>
    </source>
</evidence>
<dbReference type="Gene3D" id="3.30.200.20">
    <property type="entry name" value="Phosphorylase Kinase, domain 1"/>
    <property type="match status" value="1"/>
</dbReference>
<dbReference type="Pfam" id="PF00069">
    <property type="entry name" value="Pkinase"/>
    <property type="match status" value="1"/>
</dbReference>
<proteinExistence type="predicted"/>
<feature type="compositionally biased region" description="Low complexity" evidence="5">
    <location>
        <begin position="341"/>
        <end position="354"/>
    </location>
</feature>
<feature type="compositionally biased region" description="Low complexity" evidence="5">
    <location>
        <begin position="462"/>
        <end position="473"/>
    </location>
</feature>
<dbReference type="InterPro" id="IPR000719">
    <property type="entry name" value="Prot_kinase_dom"/>
</dbReference>
<feature type="compositionally biased region" description="Pro residues" evidence="5">
    <location>
        <begin position="355"/>
        <end position="365"/>
    </location>
</feature>
<evidence type="ECO:0000256" key="1">
    <source>
        <dbReference type="ARBA" id="ARBA00022679"/>
    </source>
</evidence>
<evidence type="ECO:0000313" key="8">
    <source>
        <dbReference type="EMBL" id="OJH35334.1"/>
    </source>
</evidence>
<dbReference type="InterPro" id="IPR013229">
    <property type="entry name" value="PEGA"/>
</dbReference>
<dbReference type="AlphaFoldDB" id="A0A1L9AZA5"/>
<keyword evidence="3 8" id="KW-0418">Kinase</keyword>
<protein>
    <submittedName>
        <fullName evidence="8">Protein kinase</fullName>
    </submittedName>
</protein>
<gene>
    <name evidence="8" type="ORF">BON30_37945</name>
</gene>
<keyword evidence="1" id="KW-0808">Transferase</keyword>
<dbReference type="PANTHER" id="PTHR43289">
    <property type="entry name" value="MITOGEN-ACTIVATED PROTEIN KINASE KINASE KINASE 20-RELATED"/>
    <property type="match status" value="1"/>
</dbReference>